<accession>A0ABY2TQ28</accession>
<evidence type="ECO:0008006" key="3">
    <source>
        <dbReference type="Google" id="ProtNLM"/>
    </source>
</evidence>
<dbReference type="EMBL" id="SJDU01000430">
    <property type="protein sequence ID" value="TKZ29157.1"/>
    <property type="molecule type" value="Genomic_DNA"/>
</dbReference>
<dbReference type="PROSITE" id="PS51257">
    <property type="entry name" value="PROKAR_LIPOPROTEIN"/>
    <property type="match status" value="1"/>
</dbReference>
<protein>
    <recommendedName>
        <fullName evidence="3">Lipoprotein</fullName>
    </recommendedName>
</protein>
<gene>
    <name evidence="1" type="ORF">EZH24_11195</name>
</gene>
<reference evidence="1 2" key="1">
    <citation type="journal article" date="2019" name="Anaerobe">
        <title>Brachyspira catarrhinii sp. nov., an anaerobic intestinal spirochaete isolated from vervet monkeys may have been misidentified as Brachyspira aalborgi in previous studies.</title>
        <authorList>
            <person name="Phillips N.D."/>
            <person name="La T."/>
            <person name="Hampson D.J."/>
        </authorList>
    </citation>
    <scope>NUCLEOTIDE SEQUENCE [LARGE SCALE GENOMIC DNA]</scope>
    <source>
        <strain evidence="1 2">Z12</strain>
    </source>
</reference>
<name>A0ABY2TQ28_9SPIR</name>
<sequence length="174" mass="20303">MRLYFTFILLFLISCASNTKVHHKNYDDIWVRKVRGKSVVAPNGYLYTFMDNGSVEYGINGKKMGIGFFVYAENENKAYYYERISLDNIAYNIQAAVPKTNVCMYVSFILSNDNIKMTSGYTKDYYARLSAWKKSNLNMFGVLREGKDMSEYPIPYINEINFNNFIEFGKLKTY</sequence>
<keyword evidence="2" id="KW-1185">Reference proteome</keyword>
<evidence type="ECO:0000313" key="1">
    <source>
        <dbReference type="EMBL" id="TKZ29157.1"/>
    </source>
</evidence>
<evidence type="ECO:0000313" key="2">
    <source>
        <dbReference type="Proteomes" id="UP000310168"/>
    </source>
</evidence>
<comment type="caution">
    <text evidence="1">The sequence shown here is derived from an EMBL/GenBank/DDBJ whole genome shotgun (WGS) entry which is preliminary data.</text>
</comment>
<proteinExistence type="predicted"/>
<dbReference type="RefSeq" id="WP_137999185.1">
    <property type="nucleotide sequence ID" value="NZ_SJDU01000430.1"/>
</dbReference>
<organism evidence="1 2">
    <name type="scientific">Brachyspira catarrhinii</name>
    <dbReference type="NCBI Taxonomy" id="2528966"/>
    <lineage>
        <taxon>Bacteria</taxon>
        <taxon>Pseudomonadati</taxon>
        <taxon>Spirochaetota</taxon>
        <taxon>Spirochaetia</taxon>
        <taxon>Brachyspirales</taxon>
        <taxon>Brachyspiraceae</taxon>
        <taxon>Brachyspira</taxon>
    </lineage>
</organism>
<dbReference type="Proteomes" id="UP000310168">
    <property type="component" value="Unassembled WGS sequence"/>
</dbReference>